<comment type="caution">
    <text evidence="2">The sequence shown here is derived from an EMBL/GenBank/DDBJ whole genome shotgun (WGS) entry which is preliminary data.</text>
</comment>
<keyword evidence="3" id="KW-1185">Reference proteome</keyword>
<accession>A0A840CR36</accession>
<evidence type="ECO:0000313" key="2">
    <source>
        <dbReference type="EMBL" id="MBB4037886.1"/>
    </source>
</evidence>
<sequence length="507" mass="55493">MKKCHLRIISILLISFLFTSTWAQVTVGMGEAPTKTALLQIKSQAADANNVTSKTGGFLPPRVELVKLKTLQPFMQPTDEGYNDEKKASVGLLVYNVATIEADSISPGFYYWDGEQWDMLTARSNSGGGNNGSDTIIVEPIPTDPTDPSALDLSNCYIVNPGQTVKIPVMKAYAVWAQKLQDNEIQDAVGDRSMNLVWQDAPGVVQYTPIIADAGSQSTFAVTGLKPGNAVIAYTIGGITYWSWHIWVTDYDPETEYKSYNGLQFMDRCLGATNATFGALGAMGLLYQWGRKDPFPGAATTTSSTEKVLYSYVDMIHPTVTKSDISTLPVTYNNNLRASIKAPLTFYYSNGSLGDWYTANTSNSDQDDNLWYDENLLKKTPYDPCPPGWRVAYVDTPGDTPFANLPVPGNFSDGTGIDGVMGYTAAAGYRDPKSGDFATFTNPNNNNEIDSYVGIEGHVWNATIGTNSHEYQAYNLYFKPYTLLANQLQARASGCSVRCVKDLHATQ</sequence>
<feature type="signal peptide" evidence="1">
    <location>
        <begin position="1"/>
        <end position="23"/>
    </location>
</feature>
<dbReference type="Proteomes" id="UP000555103">
    <property type="component" value="Unassembled WGS sequence"/>
</dbReference>
<keyword evidence="1" id="KW-0732">Signal</keyword>
<name>A0A840CR36_9BACT</name>
<reference evidence="2 3" key="1">
    <citation type="submission" date="2020-08" db="EMBL/GenBank/DDBJ databases">
        <title>Genomic Encyclopedia of Type Strains, Phase IV (KMG-IV): sequencing the most valuable type-strain genomes for metagenomic binning, comparative biology and taxonomic classification.</title>
        <authorList>
            <person name="Goeker M."/>
        </authorList>
    </citation>
    <scope>NUCLEOTIDE SEQUENCE [LARGE SCALE GENOMIC DNA]</scope>
    <source>
        <strain evidence="2 3">DSM 104969</strain>
    </source>
</reference>
<evidence type="ECO:0000256" key="1">
    <source>
        <dbReference type="SAM" id="SignalP"/>
    </source>
</evidence>
<dbReference type="EMBL" id="JACIEP010000018">
    <property type="protein sequence ID" value="MBB4037886.1"/>
    <property type="molecule type" value="Genomic_DNA"/>
</dbReference>
<gene>
    <name evidence="2" type="ORF">GGR21_003807</name>
</gene>
<proteinExistence type="predicted"/>
<organism evidence="2 3">
    <name type="scientific">Dysgonomonas hofstadii</name>
    <dbReference type="NCBI Taxonomy" id="637886"/>
    <lineage>
        <taxon>Bacteria</taxon>
        <taxon>Pseudomonadati</taxon>
        <taxon>Bacteroidota</taxon>
        <taxon>Bacteroidia</taxon>
        <taxon>Bacteroidales</taxon>
        <taxon>Dysgonomonadaceae</taxon>
        <taxon>Dysgonomonas</taxon>
    </lineage>
</organism>
<feature type="chain" id="PRO_5032603325" evidence="1">
    <location>
        <begin position="24"/>
        <end position="507"/>
    </location>
</feature>
<protein>
    <submittedName>
        <fullName evidence="2">Uncharacterized protein</fullName>
    </submittedName>
</protein>
<evidence type="ECO:0000313" key="3">
    <source>
        <dbReference type="Proteomes" id="UP000555103"/>
    </source>
</evidence>
<dbReference type="AlphaFoldDB" id="A0A840CR36"/>